<evidence type="ECO:0000313" key="4">
    <source>
        <dbReference type="EMBL" id="CEF69738.1"/>
    </source>
</evidence>
<dbReference type="GeneID" id="36382109"/>
<dbReference type="Proteomes" id="UP000035682">
    <property type="component" value="Unplaced"/>
</dbReference>
<protein>
    <submittedName>
        <fullName evidence="6">Secreted protein</fullName>
    </submittedName>
</protein>
<reference evidence="4 5" key="1">
    <citation type="submission" date="2014-09" db="EMBL/GenBank/DDBJ databases">
        <authorList>
            <person name="Martin A.A."/>
        </authorList>
    </citation>
    <scope>NUCLEOTIDE SEQUENCE</scope>
    <source>
        <strain evidence="5">ED321</strain>
        <strain evidence="4">ED321 Heterogonic</strain>
    </source>
</reference>
<accession>A0A090LJ60</accession>
<organism evidence="4">
    <name type="scientific">Strongyloides ratti</name>
    <name type="common">Parasitic roundworm</name>
    <dbReference type="NCBI Taxonomy" id="34506"/>
    <lineage>
        <taxon>Eukaryota</taxon>
        <taxon>Metazoa</taxon>
        <taxon>Ecdysozoa</taxon>
        <taxon>Nematoda</taxon>
        <taxon>Chromadorea</taxon>
        <taxon>Rhabditida</taxon>
        <taxon>Tylenchina</taxon>
        <taxon>Panagrolaimomorpha</taxon>
        <taxon>Strongyloidoidea</taxon>
        <taxon>Strongyloididae</taxon>
        <taxon>Strongyloides</taxon>
    </lineage>
</organism>
<dbReference type="AlphaFoldDB" id="A0A090LJ60"/>
<feature type="region of interest" description="Disordered" evidence="2">
    <location>
        <begin position="210"/>
        <end position="249"/>
    </location>
</feature>
<keyword evidence="1" id="KW-0175">Coiled coil</keyword>
<evidence type="ECO:0000313" key="5">
    <source>
        <dbReference type="Proteomes" id="UP000035682"/>
    </source>
</evidence>
<name>A0A090LJ60_STRRB</name>
<feature type="transmembrane region" description="Helical" evidence="3">
    <location>
        <begin position="6"/>
        <end position="32"/>
    </location>
</feature>
<proteinExistence type="predicted"/>
<dbReference type="CTD" id="36382109"/>
<evidence type="ECO:0000256" key="1">
    <source>
        <dbReference type="SAM" id="Coils"/>
    </source>
</evidence>
<dbReference type="WBParaSite" id="SRAE_2000438400.1">
    <property type="protein sequence ID" value="SRAE_2000438400.1"/>
    <property type="gene ID" value="WBGene00264616"/>
</dbReference>
<dbReference type="RefSeq" id="XP_024508937.1">
    <property type="nucleotide sequence ID" value="XM_024643248.1"/>
</dbReference>
<evidence type="ECO:0000313" key="6">
    <source>
        <dbReference type="WBParaSite" id="SRAE_2000438400.1"/>
    </source>
</evidence>
<reference evidence="6" key="2">
    <citation type="submission" date="2020-12" db="UniProtKB">
        <authorList>
            <consortium name="WormBaseParasite"/>
        </authorList>
    </citation>
    <scope>IDENTIFICATION</scope>
</reference>
<feature type="coiled-coil region" evidence="1">
    <location>
        <begin position="105"/>
        <end position="137"/>
    </location>
</feature>
<keyword evidence="3" id="KW-1133">Transmembrane helix</keyword>
<gene>
    <name evidence="4 6 7" type="ORF">SRAE_2000438400</name>
</gene>
<dbReference type="WormBase" id="SRAE_2000438400">
    <property type="protein sequence ID" value="SRP00893"/>
    <property type="gene ID" value="WBGene00264616"/>
</dbReference>
<sequence length="249" mass="28980">MSGNVIIYLFKKLIALTVSILYLAQAFLNIILRKQNNRISELPFHIKEGGLDMENNTPIMDDISSSTLIFPPQLSHNGYTTNTFKETGGLLNNTTIYDYQRSQMLQNHKRIEEAMRIKIEKEEEERIKAEALAAEEQDFFKDMIPEIKGRKLIINSNNINDETKELNNSKLFSVDDKAFILPEGSAILGELDEQIDNNIDNTNEWDTEIDLDSLSKTEKEQKRKEREMRHKERLIEHQKKLKEKRSEGH</sequence>
<keyword evidence="3" id="KW-0812">Transmembrane</keyword>
<evidence type="ECO:0000313" key="7">
    <source>
        <dbReference type="WormBase" id="SRAE_2000438400"/>
    </source>
</evidence>
<evidence type="ECO:0000256" key="3">
    <source>
        <dbReference type="SAM" id="Phobius"/>
    </source>
</evidence>
<feature type="compositionally biased region" description="Basic and acidic residues" evidence="2">
    <location>
        <begin position="213"/>
        <end position="249"/>
    </location>
</feature>
<keyword evidence="3" id="KW-0472">Membrane</keyword>
<keyword evidence="5" id="KW-1185">Reference proteome</keyword>
<evidence type="ECO:0000256" key="2">
    <source>
        <dbReference type="SAM" id="MobiDB-lite"/>
    </source>
</evidence>
<dbReference type="EMBL" id="LN609529">
    <property type="protein sequence ID" value="CEF69738.1"/>
    <property type="molecule type" value="Genomic_DNA"/>
</dbReference>